<gene>
    <name evidence="4" type="primary">atpD</name>
    <name evidence="6" type="ORF">SAMN06275492_101173</name>
</gene>
<protein>
    <recommendedName>
        <fullName evidence="4">V-type ATP synthase subunit D</fullName>
    </recommendedName>
    <alternativeName>
        <fullName evidence="4">V-ATPase subunit D</fullName>
    </alternativeName>
</protein>
<dbReference type="Proteomes" id="UP000193355">
    <property type="component" value="Unassembled WGS sequence"/>
</dbReference>
<keyword evidence="7" id="KW-1185">Reference proteome</keyword>
<dbReference type="PANTHER" id="PTHR11671">
    <property type="entry name" value="V-TYPE ATP SYNTHASE SUBUNIT D"/>
    <property type="match status" value="1"/>
</dbReference>
<evidence type="ECO:0000313" key="6">
    <source>
        <dbReference type="EMBL" id="SMG10043.1"/>
    </source>
</evidence>
<dbReference type="RefSeq" id="WP_085543460.1">
    <property type="nucleotide sequence ID" value="NZ_FXBB01000001.1"/>
</dbReference>
<dbReference type="OrthoDB" id="9781718at2"/>
<organism evidence="6 7">
    <name type="scientific">Dethiosulfovibrio salsuginis</name>
    <dbReference type="NCBI Taxonomy" id="561720"/>
    <lineage>
        <taxon>Bacteria</taxon>
        <taxon>Thermotogati</taxon>
        <taxon>Synergistota</taxon>
        <taxon>Synergistia</taxon>
        <taxon>Synergistales</taxon>
        <taxon>Dethiosulfovibrionaceae</taxon>
        <taxon>Dethiosulfovibrio</taxon>
    </lineage>
</organism>
<proteinExistence type="inferred from homology"/>
<dbReference type="GO" id="GO:0042777">
    <property type="term" value="P:proton motive force-driven plasma membrane ATP synthesis"/>
    <property type="evidence" value="ECO:0007669"/>
    <property type="project" value="UniProtKB-UniRule"/>
</dbReference>
<dbReference type="NCBIfam" id="TIGR00309">
    <property type="entry name" value="V_ATPase_subD"/>
    <property type="match status" value="1"/>
</dbReference>
<comment type="similarity">
    <text evidence="1 4">Belongs to the V-ATPase D subunit family.</text>
</comment>
<evidence type="ECO:0000313" key="7">
    <source>
        <dbReference type="Proteomes" id="UP000193355"/>
    </source>
</evidence>
<feature type="coiled-coil region" evidence="5">
    <location>
        <begin position="38"/>
        <end position="65"/>
    </location>
</feature>
<evidence type="ECO:0000256" key="5">
    <source>
        <dbReference type="SAM" id="Coils"/>
    </source>
</evidence>
<keyword evidence="4" id="KW-0375">Hydrogen ion transport</keyword>
<evidence type="ECO:0000256" key="3">
    <source>
        <dbReference type="ARBA" id="ARBA00023065"/>
    </source>
</evidence>
<dbReference type="Pfam" id="PF01813">
    <property type="entry name" value="ATP-synt_D"/>
    <property type="match status" value="1"/>
</dbReference>
<dbReference type="Gene3D" id="1.10.287.3240">
    <property type="match status" value="1"/>
</dbReference>
<keyword evidence="2 4" id="KW-0813">Transport</keyword>
<comment type="function">
    <text evidence="4">Produces ATP from ADP in the presence of a proton gradient across the membrane.</text>
</comment>
<accession>A0A1X7I6B3</accession>
<keyword evidence="3 4" id="KW-0406">Ion transport</keyword>
<evidence type="ECO:0000256" key="4">
    <source>
        <dbReference type="HAMAP-Rule" id="MF_00271"/>
    </source>
</evidence>
<keyword evidence="5" id="KW-0175">Coiled coil</keyword>
<dbReference type="GO" id="GO:0005524">
    <property type="term" value="F:ATP binding"/>
    <property type="evidence" value="ECO:0007669"/>
    <property type="project" value="UniProtKB-UniRule"/>
</dbReference>
<dbReference type="EMBL" id="FXBB01000001">
    <property type="protein sequence ID" value="SMG10043.1"/>
    <property type="molecule type" value="Genomic_DNA"/>
</dbReference>
<keyword evidence="4" id="KW-0066">ATP synthesis</keyword>
<dbReference type="GO" id="GO:0046961">
    <property type="term" value="F:proton-transporting ATPase activity, rotational mechanism"/>
    <property type="evidence" value="ECO:0007669"/>
    <property type="project" value="InterPro"/>
</dbReference>
<dbReference type="InterPro" id="IPR002699">
    <property type="entry name" value="V_ATPase_D"/>
</dbReference>
<dbReference type="GO" id="GO:0046933">
    <property type="term" value="F:proton-transporting ATP synthase activity, rotational mechanism"/>
    <property type="evidence" value="ECO:0007669"/>
    <property type="project" value="UniProtKB-UniRule"/>
</dbReference>
<evidence type="ECO:0000256" key="2">
    <source>
        <dbReference type="ARBA" id="ARBA00022448"/>
    </source>
</evidence>
<dbReference type="HAMAP" id="MF_00271">
    <property type="entry name" value="ATP_synth_D_arch"/>
    <property type="match status" value="1"/>
</dbReference>
<name>A0A1X7I6B3_9BACT</name>
<dbReference type="STRING" id="561720.SAMN06275492_101173"/>
<sequence length="207" mass="23617">MARLNVNPNRMELSKLKKNLIVAKRGHKLLKDKQDALIKAFLEKARKVKEQREAIEEELRRCYESFMLARAQTLPAMLEQALMVPGAICRVSVSHRNVMSVVVPEYGVNQEGKSLNYGFATTLGSLDVSLERFSTIMPKLIELAAEEKAIALMSTEIEKTRRRVNALEHVLIPATIETIKYITMKLEEQERSALSRIMKIKDIVRSH</sequence>
<reference evidence="7" key="1">
    <citation type="submission" date="2017-04" db="EMBL/GenBank/DDBJ databases">
        <authorList>
            <person name="Varghese N."/>
            <person name="Submissions S."/>
        </authorList>
    </citation>
    <scope>NUCLEOTIDE SEQUENCE [LARGE SCALE GENOMIC DNA]</scope>
    <source>
        <strain evidence="7">USBA 82</strain>
    </source>
</reference>
<dbReference type="AlphaFoldDB" id="A0A1X7I6B3"/>
<evidence type="ECO:0000256" key="1">
    <source>
        <dbReference type="ARBA" id="ARBA00005850"/>
    </source>
</evidence>